<evidence type="ECO:0000313" key="2">
    <source>
        <dbReference type="EMBL" id="ASN05874.1"/>
    </source>
</evidence>
<name>A0A221ME13_9BACI</name>
<dbReference type="RefSeq" id="WP_089532721.1">
    <property type="nucleotide sequence ID" value="NZ_CP022437.1"/>
</dbReference>
<organism evidence="2 3">
    <name type="scientific">Virgibacillus necropolis</name>
    <dbReference type="NCBI Taxonomy" id="163877"/>
    <lineage>
        <taxon>Bacteria</taxon>
        <taxon>Bacillati</taxon>
        <taxon>Bacillota</taxon>
        <taxon>Bacilli</taxon>
        <taxon>Bacillales</taxon>
        <taxon>Bacillaceae</taxon>
        <taxon>Virgibacillus</taxon>
    </lineage>
</organism>
<sequence>MSERGINSSILEFRDFINTHPQLVKKVRKSGESWQPYYEKWVLLGESDPYWDKYKEGSKKNSNESNVMEKLRKWTEDVDMDQIQDKVKQWDQTISIFQGMLTQFKEDKQENGSKPNFNDNNYRD</sequence>
<keyword evidence="3" id="KW-1185">Reference proteome</keyword>
<dbReference type="Proteomes" id="UP000204391">
    <property type="component" value="Chromosome"/>
</dbReference>
<feature type="compositionally biased region" description="Polar residues" evidence="1">
    <location>
        <begin position="112"/>
        <end position="124"/>
    </location>
</feature>
<evidence type="ECO:0000313" key="3">
    <source>
        <dbReference type="Proteomes" id="UP000204391"/>
    </source>
</evidence>
<dbReference type="EMBL" id="CP022437">
    <property type="protein sequence ID" value="ASN05874.1"/>
    <property type="molecule type" value="Genomic_DNA"/>
</dbReference>
<dbReference type="OrthoDB" id="1655540at2"/>
<evidence type="ECO:0008006" key="4">
    <source>
        <dbReference type="Google" id="ProtNLM"/>
    </source>
</evidence>
<dbReference type="Pfam" id="PF14071">
    <property type="entry name" value="YlbD_coat"/>
    <property type="match status" value="1"/>
</dbReference>
<feature type="region of interest" description="Disordered" evidence="1">
    <location>
        <begin position="105"/>
        <end position="124"/>
    </location>
</feature>
<dbReference type="KEGG" id="vne:CFK40_13055"/>
<dbReference type="InterPro" id="IPR025953">
    <property type="entry name" value="YlbD_coat"/>
</dbReference>
<evidence type="ECO:0000256" key="1">
    <source>
        <dbReference type="SAM" id="MobiDB-lite"/>
    </source>
</evidence>
<gene>
    <name evidence="2" type="ORF">CFK40_13055</name>
</gene>
<proteinExistence type="predicted"/>
<reference evidence="2 3" key="1">
    <citation type="journal article" date="2003" name="Int. J. Syst. Evol. Microbiol.">
        <title>Virgibacillus carmonensis sp. nov., Virgibacillus necropolis sp. nov. and Virgibacillus picturae sp. nov., three novel species isolated from deteriorated mural paintings, transfer of the species of the genus salibacillus to Virgibacillus, as Virgibacillus marismortui comb. nov. and Virgibacillus salexigens comb. nov., and emended description of the genus Virgibacillus.</title>
        <authorList>
            <person name="Heyrman J."/>
            <person name="Logan N.A."/>
            <person name="Busse H.J."/>
            <person name="Balcaen A."/>
            <person name="Lebbe L."/>
            <person name="Rodriguez-Diaz M."/>
            <person name="Swings J."/>
            <person name="De Vos P."/>
        </authorList>
    </citation>
    <scope>NUCLEOTIDE SEQUENCE [LARGE SCALE GENOMIC DNA]</scope>
    <source>
        <strain evidence="2 3">LMG 19488</strain>
    </source>
</reference>
<dbReference type="AlphaFoldDB" id="A0A221ME13"/>
<protein>
    <recommendedName>
        <fullName evidence="4">Cytosolic protein</fullName>
    </recommendedName>
</protein>
<accession>A0A221ME13</accession>